<dbReference type="InterPro" id="IPR029787">
    <property type="entry name" value="Nucleotide_cyclase"/>
</dbReference>
<dbReference type="EMBL" id="AUZJ01000036">
    <property type="protein sequence ID" value="ERF60639.1"/>
    <property type="molecule type" value="Genomic_DNA"/>
</dbReference>
<keyword evidence="2" id="KW-0812">Transmembrane</keyword>
<dbReference type="PATRIC" id="fig|1125725.3.peg.1386"/>
<evidence type="ECO:0000256" key="1">
    <source>
        <dbReference type="SAM" id="Coils"/>
    </source>
</evidence>
<dbReference type="PANTHER" id="PTHR43081:SF1">
    <property type="entry name" value="ADENYLATE CYCLASE, TERMINAL-DIFFERENTIATION SPECIFIC"/>
    <property type="match status" value="1"/>
</dbReference>
<dbReference type="GO" id="GO:0035556">
    <property type="term" value="P:intracellular signal transduction"/>
    <property type="evidence" value="ECO:0007669"/>
    <property type="project" value="InterPro"/>
</dbReference>
<proteinExistence type="predicted"/>
<dbReference type="CDD" id="cd07302">
    <property type="entry name" value="CHD"/>
    <property type="match status" value="1"/>
</dbReference>
<keyword evidence="2" id="KW-0472">Membrane</keyword>
<dbReference type="SMART" id="SM00044">
    <property type="entry name" value="CYCc"/>
    <property type="match status" value="1"/>
</dbReference>
<keyword evidence="7" id="KW-1185">Reference proteome</keyword>
<dbReference type="GO" id="GO:0004016">
    <property type="term" value="F:adenylate cyclase activity"/>
    <property type="evidence" value="ECO:0007669"/>
    <property type="project" value="UniProtKB-ARBA"/>
</dbReference>
<dbReference type="PROSITE" id="PS50125">
    <property type="entry name" value="GUANYLATE_CYCLASE_2"/>
    <property type="match status" value="1"/>
</dbReference>
<dbReference type="Gene3D" id="3.30.70.1230">
    <property type="entry name" value="Nucleotide cyclase"/>
    <property type="match status" value="1"/>
</dbReference>
<organism evidence="4 6">
    <name type="scientific">Treponema socranskii subsp. socranskii VPI DR56BR1116 = ATCC 35536</name>
    <dbReference type="NCBI Taxonomy" id="1125725"/>
    <lineage>
        <taxon>Bacteria</taxon>
        <taxon>Pseudomonadati</taxon>
        <taxon>Spirochaetota</taxon>
        <taxon>Spirochaetia</taxon>
        <taxon>Spirochaetales</taxon>
        <taxon>Treponemataceae</taxon>
        <taxon>Treponema</taxon>
    </lineage>
</organism>
<evidence type="ECO:0000313" key="6">
    <source>
        <dbReference type="Proteomes" id="UP000016412"/>
    </source>
</evidence>
<feature type="transmembrane region" description="Helical" evidence="2">
    <location>
        <begin position="275"/>
        <end position="293"/>
    </location>
</feature>
<keyword evidence="2" id="KW-1133">Transmembrane helix</keyword>
<sequence length="830" mass="94677">MIDVFVMTYYNYFGSEKAADFILYVDILYNEAYYITINNYDEDRIRKNQKNGRQIAASPLTFRVLSLVVLAELMLFPFSMNRMDLFHPEQTSRLLFPFTVLLSGTVTRGFNFFYICCLSFFLLPITFIITVLSFFRKEITKPIVYLCLLVSLTFYLAASVCGIILFADTARWFSALSPLAYIAFFSAFILHSRLITVGIISIKAQNESYVEYKELLNEEEKKEAVLRKKAAEKLKRRKKNGADALESFDTVKAVLKEWMHRVRTFKIKTRIKTKITVVILLTILVILSTFIYTDLKNYKMLVSQTADNTGKNLAEQVAAIYDFSDGLHTKISAFLEGIKKTNASSPFPCQRADIITTSSKSNVFLDEIDYSTELPEFDVFSYTTAAVQINQIPAEEKRILPSEAIQYITHYQNINTRGKPICKSEKDTCIYVYPVTFSRREGQKLVGFSVVTYLKEVLNRPYFQAKVFILSISVIFFYVSIIVTLFLADFIVNPVLFLCGNIRKTANSLSDMLAGNAKIESGKLIFEETVHTNDEIKNLSVEIKNIVSLVRGMLPYVSFHTVQNAEKKAGRLSTTRELCFLFTDIRGFTSLCEKVPPKEVIRLLNHYLDIETKIIFDNDGDVDKYVGDEIMAFFSGPKKEINACKAAMEIRKAMYREKQLALEKGAAAIAVGIGINSGSVVFGSVGSETRKDFTSIGDTVNLAARLESANKEYGSKSIISETVYKKLGKDFVCRELDYITVKGKTKPVRIYEVLQSKEGTTDKILDLKRTFETGLSYYRKRKWQHAKKYFSENAKKYNDAPSKVFLKRIERYQVSPPKQEWKGVFVMTGK</sequence>
<dbReference type="EMBL" id="AVQI01000069">
    <property type="protein sequence ID" value="ERK00090.1"/>
    <property type="molecule type" value="Genomic_DNA"/>
</dbReference>
<dbReference type="AlphaFoldDB" id="U2MEK8"/>
<accession>U2MEK8</accession>
<dbReference type="InterPro" id="IPR050697">
    <property type="entry name" value="Adenylyl/Guanylyl_Cyclase_3/4"/>
</dbReference>
<feature type="transmembrane region" description="Helical" evidence="2">
    <location>
        <begin position="112"/>
        <end position="135"/>
    </location>
</feature>
<reference evidence="6 7" key="1">
    <citation type="submission" date="2013-08" db="EMBL/GenBank/DDBJ databases">
        <authorList>
            <person name="Durkin A.S."/>
            <person name="Haft D.R."/>
            <person name="McCorrison J."/>
            <person name="Torralba M."/>
            <person name="Gillis M."/>
            <person name="Haft D.H."/>
            <person name="Methe B."/>
            <person name="Sutton G."/>
            <person name="Nelson K.E."/>
        </authorList>
    </citation>
    <scope>NUCLEOTIDE SEQUENCE [LARGE SCALE GENOMIC DNA]</scope>
    <source>
        <strain evidence="5 7">ATCC 35536</strain>
        <strain evidence="4 6">VPI DR56BR1116</strain>
    </source>
</reference>
<evidence type="ECO:0000313" key="4">
    <source>
        <dbReference type="EMBL" id="ERF60639.1"/>
    </source>
</evidence>
<name>U2MEK8_TRESO</name>
<feature type="transmembrane region" description="Helical" evidence="2">
    <location>
        <begin position="60"/>
        <end position="80"/>
    </location>
</feature>
<dbReference type="STRING" id="1125725.HMPREF1325_0116"/>
<dbReference type="Pfam" id="PF00211">
    <property type="entry name" value="Guanylate_cyc"/>
    <property type="match status" value="1"/>
</dbReference>
<feature type="coiled-coil region" evidence="1">
    <location>
        <begin position="202"/>
        <end position="236"/>
    </location>
</feature>
<dbReference type="Proteomes" id="UP000016646">
    <property type="component" value="Unassembled WGS sequence"/>
</dbReference>
<feature type="domain" description="Guanylate cyclase" evidence="3">
    <location>
        <begin position="579"/>
        <end position="707"/>
    </location>
</feature>
<evidence type="ECO:0000313" key="5">
    <source>
        <dbReference type="EMBL" id="ERK00090.1"/>
    </source>
</evidence>
<feature type="transmembrane region" description="Helical" evidence="2">
    <location>
        <begin position="142"/>
        <end position="167"/>
    </location>
</feature>
<protein>
    <submittedName>
        <fullName evidence="4">Adenylate/guanylate cyclase catalytic domain protein</fullName>
    </submittedName>
</protein>
<feature type="transmembrane region" description="Helical" evidence="2">
    <location>
        <begin position="179"/>
        <end position="202"/>
    </location>
</feature>
<feature type="transmembrane region" description="Helical" evidence="2">
    <location>
        <begin position="467"/>
        <end position="488"/>
    </location>
</feature>
<dbReference type="SUPFAM" id="SSF55073">
    <property type="entry name" value="Nucleotide cyclase"/>
    <property type="match status" value="1"/>
</dbReference>
<dbReference type="Proteomes" id="UP000016412">
    <property type="component" value="Unassembled WGS sequence"/>
</dbReference>
<dbReference type="InterPro" id="IPR001054">
    <property type="entry name" value="A/G_cyclase"/>
</dbReference>
<evidence type="ECO:0000313" key="7">
    <source>
        <dbReference type="Proteomes" id="UP000016646"/>
    </source>
</evidence>
<keyword evidence="1" id="KW-0175">Coiled coil</keyword>
<evidence type="ECO:0000256" key="2">
    <source>
        <dbReference type="SAM" id="Phobius"/>
    </source>
</evidence>
<gene>
    <name evidence="5" type="ORF">HMPREF0860_2294</name>
    <name evidence="4" type="ORF">HMPREF1325_0116</name>
</gene>
<dbReference type="PANTHER" id="PTHR43081">
    <property type="entry name" value="ADENYLATE CYCLASE, TERMINAL-DIFFERENTIATION SPECIFIC-RELATED"/>
    <property type="match status" value="1"/>
</dbReference>
<evidence type="ECO:0000259" key="3">
    <source>
        <dbReference type="PROSITE" id="PS50125"/>
    </source>
</evidence>
<dbReference type="GO" id="GO:0006171">
    <property type="term" value="P:cAMP biosynthetic process"/>
    <property type="evidence" value="ECO:0007669"/>
    <property type="project" value="TreeGrafter"/>
</dbReference>
<comment type="caution">
    <text evidence="4">The sequence shown here is derived from an EMBL/GenBank/DDBJ whole genome shotgun (WGS) entry which is preliminary data.</text>
</comment>
<dbReference type="eggNOG" id="COG2114">
    <property type="taxonomic scope" value="Bacteria"/>
</dbReference>